<gene>
    <name evidence="1" type="ORF">TNIN_262381</name>
</gene>
<dbReference type="Proteomes" id="UP000886998">
    <property type="component" value="Unassembled WGS sequence"/>
</dbReference>
<organism evidence="1 2">
    <name type="scientific">Trichonephila inaurata madagascariensis</name>
    <dbReference type="NCBI Taxonomy" id="2747483"/>
    <lineage>
        <taxon>Eukaryota</taxon>
        <taxon>Metazoa</taxon>
        <taxon>Ecdysozoa</taxon>
        <taxon>Arthropoda</taxon>
        <taxon>Chelicerata</taxon>
        <taxon>Arachnida</taxon>
        <taxon>Araneae</taxon>
        <taxon>Araneomorphae</taxon>
        <taxon>Entelegynae</taxon>
        <taxon>Araneoidea</taxon>
        <taxon>Nephilidae</taxon>
        <taxon>Trichonephila</taxon>
        <taxon>Trichonephila inaurata</taxon>
    </lineage>
</organism>
<comment type="caution">
    <text evidence="1">The sequence shown here is derived from an EMBL/GenBank/DDBJ whole genome shotgun (WGS) entry which is preliminary data.</text>
</comment>
<reference evidence="1" key="1">
    <citation type="submission" date="2020-08" db="EMBL/GenBank/DDBJ databases">
        <title>Multicomponent nature underlies the extraordinary mechanical properties of spider dragline silk.</title>
        <authorList>
            <person name="Kono N."/>
            <person name="Nakamura H."/>
            <person name="Mori M."/>
            <person name="Yoshida Y."/>
            <person name="Ohtoshi R."/>
            <person name="Malay A.D."/>
            <person name="Moran D.A.P."/>
            <person name="Tomita M."/>
            <person name="Numata K."/>
            <person name="Arakawa K."/>
        </authorList>
    </citation>
    <scope>NUCLEOTIDE SEQUENCE</scope>
</reference>
<name>A0A8X7C022_9ARAC</name>
<proteinExistence type="predicted"/>
<evidence type="ECO:0000313" key="1">
    <source>
        <dbReference type="EMBL" id="GFY48947.1"/>
    </source>
</evidence>
<dbReference type="AlphaFoldDB" id="A0A8X7C022"/>
<protein>
    <submittedName>
        <fullName evidence="1">Uncharacterized protein</fullName>
    </submittedName>
</protein>
<evidence type="ECO:0000313" key="2">
    <source>
        <dbReference type="Proteomes" id="UP000886998"/>
    </source>
</evidence>
<dbReference type="OrthoDB" id="6443359at2759"/>
<dbReference type="EMBL" id="BMAV01006712">
    <property type="protein sequence ID" value="GFY48947.1"/>
    <property type="molecule type" value="Genomic_DNA"/>
</dbReference>
<accession>A0A8X7C022</accession>
<keyword evidence="2" id="KW-1185">Reference proteome</keyword>
<sequence>MENFVFPKEASSSSTPFDRKNNPLEAMRCVAESIRILYDSAECVEQNIPNISTLKTPQDNFKFPKMKSDLDDIEKKFLHQQYCVVRVFNYFGKLMKMVNSNEIPPTSTYGSYTSIRKITKNEIRTSIYNGLSKMKLLDKNIDEWLRQCVRRKNFIIELLNKDLAETNETTTQEEKSENNENIILITEQFTVKSCDEIERIRRFLLFEVEHINAMVNEFHSTTTTLDLGSK</sequence>